<dbReference type="EMBL" id="JAAGNN010000003">
    <property type="protein sequence ID" value="KAF4091481.1"/>
    <property type="molecule type" value="Genomic_DNA"/>
</dbReference>
<reference evidence="1 2" key="1">
    <citation type="submission" date="2020-02" db="EMBL/GenBank/DDBJ databases">
        <title>A chromosome-scale genome assembly of the black bullhead catfish (Ameiurus melas).</title>
        <authorList>
            <person name="Wen M."/>
            <person name="Zham M."/>
            <person name="Cabau C."/>
            <person name="Klopp C."/>
            <person name="Donnadieu C."/>
            <person name="Roques C."/>
            <person name="Bouchez O."/>
            <person name="Lampietro C."/>
            <person name="Jouanno E."/>
            <person name="Herpin A."/>
            <person name="Louis A."/>
            <person name="Berthelot C."/>
            <person name="Parey E."/>
            <person name="Roest-Crollius H."/>
            <person name="Braasch I."/>
            <person name="Postlethwait J."/>
            <person name="Robinson-Rechavi M."/>
            <person name="Echchiki A."/>
            <person name="Begum T."/>
            <person name="Montfort J."/>
            <person name="Schartl M."/>
            <person name="Bobe J."/>
            <person name="Guiguen Y."/>
        </authorList>
    </citation>
    <scope>NUCLEOTIDE SEQUENCE [LARGE SCALE GENOMIC DNA]</scope>
    <source>
        <strain evidence="1">M_S1</strain>
        <tissue evidence="1">Blood</tissue>
    </source>
</reference>
<name>A0A7J6BBP6_AMEME</name>
<protein>
    <submittedName>
        <fullName evidence="1">Uncharacterized protein</fullName>
    </submittedName>
</protein>
<evidence type="ECO:0000313" key="1">
    <source>
        <dbReference type="EMBL" id="KAF4091481.1"/>
    </source>
</evidence>
<gene>
    <name evidence="1" type="ORF">AMELA_G00037570</name>
</gene>
<sequence length="145" mass="16718">MYTHMHMNDCEIHIKWRNVCVCVCAQMLKETQKSEDMNVDMLKYTQKDLDTALEMTRKQVEEREAALHAERVAAQDTRYAERVADLHTLYAERGGSGRLAHHVPGQAEHKHKDELAHAELRRVLQEKQQLAKMGVKRAAQSGEEP</sequence>
<dbReference type="AlphaFoldDB" id="A0A7J6BBP6"/>
<keyword evidence="2" id="KW-1185">Reference proteome</keyword>
<proteinExistence type="predicted"/>
<accession>A0A7J6BBP6</accession>
<comment type="caution">
    <text evidence="1">The sequence shown here is derived from an EMBL/GenBank/DDBJ whole genome shotgun (WGS) entry which is preliminary data.</text>
</comment>
<dbReference type="Proteomes" id="UP000593565">
    <property type="component" value="Unassembled WGS sequence"/>
</dbReference>
<evidence type="ECO:0000313" key="2">
    <source>
        <dbReference type="Proteomes" id="UP000593565"/>
    </source>
</evidence>
<organism evidence="1 2">
    <name type="scientific">Ameiurus melas</name>
    <name type="common">Black bullhead</name>
    <name type="synonym">Silurus melas</name>
    <dbReference type="NCBI Taxonomy" id="219545"/>
    <lineage>
        <taxon>Eukaryota</taxon>
        <taxon>Metazoa</taxon>
        <taxon>Chordata</taxon>
        <taxon>Craniata</taxon>
        <taxon>Vertebrata</taxon>
        <taxon>Euteleostomi</taxon>
        <taxon>Actinopterygii</taxon>
        <taxon>Neopterygii</taxon>
        <taxon>Teleostei</taxon>
        <taxon>Ostariophysi</taxon>
        <taxon>Siluriformes</taxon>
        <taxon>Ictaluridae</taxon>
        <taxon>Ameiurus</taxon>
    </lineage>
</organism>